<dbReference type="GO" id="GO:0006203">
    <property type="term" value="P:dGTP catabolic process"/>
    <property type="evidence" value="ECO:0007669"/>
    <property type="project" value="TreeGrafter"/>
</dbReference>
<evidence type="ECO:0000313" key="3">
    <source>
        <dbReference type="Proteomes" id="UP000001551"/>
    </source>
</evidence>
<dbReference type="GO" id="GO:0046047">
    <property type="term" value="P:TTP catabolic process"/>
    <property type="evidence" value="ECO:0007669"/>
    <property type="project" value="TreeGrafter"/>
</dbReference>
<dbReference type="Proteomes" id="UP000001551">
    <property type="component" value="Chromosome"/>
</dbReference>
<evidence type="ECO:0000259" key="1">
    <source>
        <dbReference type="Pfam" id="PF03819"/>
    </source>
</evidence>
<feature type="domain" description="NTP pyrophosphohydrolase MazG-like" evidence="1">
    <location>
        <begin position="87"/>
        <end position="160"/>
    </location>
</feature>
<proteinExistence type="predicted"/>
<organism evidence="2 3">
    <name type="scientific">Ethanoligenens harbinense (strain DSM 18485 / JCM 12961 / CGMCC 1.5033 / YUAN-3)</name>
    <dbReference type="NCBI Taxonomy" id="663278"/>
    <lineage>
        <taxon>Bacteria</taxon>
        <taxon>Bacillati</taxon>
        <taxon>Bacillota</taxon>
        <taxon>Clostridia</taxon>
        <taxon>Eubacteriales</taxon>
        <taxon>Oscillospiraceae</taxon>
        <taxon>Ethanoligenens</taxon>
    </lineage>
</organism>
<dbReference type="PANTHER" id="PTHR30522:SF0">
    <property type="entry name" value="NUCLEOSIDE TRIPHOSPHATE PYROPHOSPHOHYDROLASE"/>
    <property type="match status" value="1"/>
</dbReference>
<keyword evidence="3" id="KW-1185">Reference proteome</keyword>
<dbReference type="GO" id="GO:0046052">
    <property type="term" value="P:UTP catabolic process"/>
    <property type="evidence" value="ECO:0007669"/>
    <property type="project" value="TreeGrafter"/>
</dbReference>
<dbReference type="Pfam" id="PF03819">
    <property type="entry name" value="MazG"/>
    <property type="match status" value="1"/>
</dbReference>
<dbReference type="AlphaFoldDB" id="E6U800"/>
<gene>
    <name evidence="2" type="ordered locus">Ethha_0346</name>
</gene>
<dbReference type="GO" id="GO:0046081">
    <property type="term" value="P:dUTP catabolic process"/>
    <property type="evidence" value="ECO:0007669"/>
    <property type="project" value="TreeGrafter"/>
</dbReference>
<accession>E6U800</accession>
<reference evidence="2 3" key="1">
    <citation type="submission" date="2010-12" db="EMBL/GenBank/DDBJ databases">
        <title>Complete sequence of Ethanoligenens harbinense YUAN-3.</title>
        <authorList>
            <person name="Lucas S."/>
            <person name="Copeland A."/>
            <person name="Lapidus A."/>
            <person name="Cheng J.-F."/>
            <person name="Bruce D."/>
            <person name="Goodwin L."/>
            <person name="Pitluck S."/>
            <person name="Chertkov O."/>
            <person name="Misra M."/>
            <person name="Detter J.C."/>
            <person name="Han C."/>
            <person name="Tapia R."/>
            <person name="Land M."/>
            <person name="Hauser L."/>
            <person name="Jeffries C."/>
            <person name="Kyrpides N."/>
            <person name="Ivanova N."/>
            <person name="Mikhailova N."/>
            <person name="Wang A."/>
            <person name="Mouttaki H."/>
            <person name="He Z."/>
            <person name="Zhou J."/>
            <person name="Hemme C.L."/>
            <person name="Woyke T."/>
        </authorList>
    </citation>
    <scope>NUCLEOTIDE SEQUENCE [LARGE SCALE GENOMIC DNA]</scope>
    <source>
        <strain evidence="3">DSM 18485 / JCM 12961 / CGMCC 1.5033 / YUAN-3</strain>
    </source>
</reference>
<dbReference type="InterPro" id="IPR011551">
    <property type="entry name" value="NTP_PyrPHydrolase_MazG"/>
</dbReference>
<dbReference type="GO" id="GO:0006950">
    <property type="term" value="P:response to stress"/>
    <property type="evidence" value="ECO:0007669"/>
    <property type="project" value="UniProtKB-ARBA"/>
</dbReference>
<sequence>MPNTWFSAISRCVAAHAGQAEAWAETRTMCIQGMNRGADAGNLVFVLRQWCGGNMEFQLKERYRFDDLLALMVLLRSENGCPWDRAQTHASVRVNLLEEAYEAAEALDEDDPVHLCEELGDVLLQVVFHARMEEEAHRFSMQDVVDMLCKKLVERHSHVFGDRNAASPEQALQGWDEAKRRARGQQTQAEAMEGVSHALPAAMRSAKVWKKAVKAASPSPDVSALLSEARRGLDRLGPVLEASDGDAAAQALGKALFALCALASSAGVEPEQALARACDGYVRAFAKQEQMADGNAALAALREERPVL</sequence>
<dbReference type="CDD" id="cd11528">
    <property type="entry name" value="NTP-PPase_MazG_Nterm"/>
    <property type="match status" value="1"/>
</dbReference>
<dbReference type="KEGG" id="eha:Ethha_0346"/>
<dbReference type="PANTHER" id="PTHR30522">
    <property type="entry name" value="NUCLEOSIDE TRIPHOSPHATE PYROPHOSPHOHYDROLASE"/>
    <property type="match status" value="1"/>
</dbReference>
<dbReference type="eggNOG" id="COG3956">
    <property type="taxonomic scope" value="Bacteria"/>
</dbReference>
<evidence type="ECO:0000313" key="2">
    <source>
        <dbReference type="EMBL" id="ADU25932.1"/>
    </source>
</evidence>
<dbReference type="GO" id="GO:0046076">
    <property type="term" value="P:dTTP catabolic process"/>
    <property type="evidence" value="ECO:0007669"/>
    <property type="project" value="TreeGrafter"/>
</dbReference>
<dbReference type="HOGENOM" id="CLU_038356_0_2_9"/>
<dbReference type="STRING" id="663278.Ethha_0346"/>
<dbReference type="NCBIfam" id="TIGR00444">
    <property type="entry name" value="mazG"/>
    <property type="match status" value="1"/>
</dbReference>
<dbReference type="InterPro" id="IPR004518">
    <property type="entry name" value="MazG-like_dom"/>
</dbReference>
<dbReference type="InterPro" id="IPR048015">
    <property type="entry name" value="NTP-PPase_MazG-like_N"/>
</dbReference>
<dbReference type="FunFam" id="1.10.287.1080:FF:000001">
    <property type="entry name" value="Nucleoside triphosphate pyrophosphohydrolase"/>
    <property type="match status" value="1"/>
</dbReference>
<dbReference type="EMBL" id="CP002400">
    <property type="protein sequence ID" value="ADU25932.1"/>
    <property type="molecule type" value="Genomic_DNA"/>
</dbReference>
<protein>
    <submittedName>
        <fullName evidence="2">MazG family protein</fullName>
    </submittedName>
</protein>
<dbReference type="Gene3D" id="1.10.287.1080">
    <property type="entry name" value="MazG-like"/>
    <property type="match status" value="2"/>
</dbReference>
<name>E6U800_ETHHY</name>
<dbReference type="SUPFAM" id="SSF101386">
    <property type="entry name" value="all-alpha NTP pyrophosphatases"/>
    <property type="match status" value="1"/>
</dbReference>
<dbReference type="GO" id="GO:0047429">
    <property type="term" value="F:nucleoside triphosphate diphosphatase activity"/>
    <property type="evidence" value="ECO:0007669"/>
    <property type="project" value="TreeGrafter"/>
</dbReference>
<dbReference type="GO" id="GO:0046061">
    <property type="term" value="P:dATP catabolic process"/>
    <property type="evidence" value="ECO:0007669"/>
    <property type="project" value="TreeGrafter"/>
</dbReference>